<dbReference type="AlphaFoldDB" id="A0A0F9CHU0"/>
<feature type="non-terminal residue" evidence="1">
    <location>
        <position position="1"/>
    </location>
</feature>
<gene>
    <name evidence="1" type="ORF">LCGC14_2399640</name>
</gene>
<sequence>VILLKTLKKKFGCNTLKQADVRQKKMKKEVLSLETKKEQGIKKLEKDYDF</sequence>
<reference evidence="1" key="1">
    <citation type="journal article" date="2015" name="Nature">
        <title>Complex archaea that bridge the gap between prokaryotes and eukaryotes.</title>
        <authorList>
            <person name="Spang A."/>
            <person name="Saw J.H."/>
            <person name="Jorgensen S.L."/>
            <person name="Zaremba-Niedzwiedzka K."/>
            <person name="Martijn J."/>
            <person name="Lind A.E."/>
            <person name="van Eijk R."/>
            <person name="Schleper C."/>
            <person name="Guy L."/>
            <person name="Ettema T.J."/>
        </authorList>
    </citation>
    <scope>NUCLEOTIDE SEQUENCE</scope>
</reference>
<accession>A0A0F9CHU0</accession>
<evidence type="ECO:0000313" key="1">
    <source>
        <dbReference type="EMBL" id="KKL26007.1"/>
    </source>
</evidence>
<dbReference type="EMBL" id="LAZR01036001">
    <property type="protein sequence ID" value="KKL26007.1"/>
    <property type="molecule type" value="Genomic_DNA"/>
</dbReference>
<proteinExistence type="predicted"/>
<name>A0A0F9CHU0_9ZZZZ</name>
<protein>
    <submittedName>
        <fullName evidence="1">Uncharacterized protein</fullName>
    </submittedName>
</protein>
<organism evidence="1">
    <name type="scientific">marine sediment metagenome</name>
    <dbReference type="NCBI Taxonomy" id="412755"/>
    <lineage>
        <taxon>unclassified sequences</taxon>
        <taxon>metagenomes</taxon>
        <taxon>ecological metagenomes</taxon>
    </lineage>
</organism>
<comment type="caution">
    <text evidence="1">The sequence shown here is derived from an EMBL/GenBank/DDBJ whole genome shotgun (WGS) entry which is preliminary data.</text>
</comment>